<evidence type="ECO:0000256" key="1">
    <source>
        <dbReference type="ARBA" id="ARBA00006991"/>
    </source>
</evidence>
<dbReference type="FunFam" id="3.30.160.60:FF:000761">
    <property type="entry name" value="Zinc finger protein 449"/>
    <property type="match status" value="1"/>
</dbReference>
<dbReference type="GO" id="GO:0008270">
    <property type="term" value="F:zinc ion binding"/>
    <property type="evidence" value="ECO:0007669"/>
    <property type="project" value="UniProtKB-KW"/>
</dbReference>
<keyword evidence="7" id="KW-0804">Transcription</keyword>
<evidence type="ECO:0000259" key="11">
    <source>
        <dbReference type="PROSITE" id="PS50157"/>
    </source>
</evidence>
<organism evidence="12 13">
    <name type="scientific">Amblyomma americanum</name>
    <name type="common">Lone star tick</name>
    <dbReference type="NCBI Taxonomy" id="6943"/>
    <lineage>
        <taxon>Eukaryota</taxon>
        <taxon>Metazoa</taxon>
        <taxon>Ecdysozoa</taxon>
        <taxon>Arthropoda</taxon>
        <taxon>Chelicerata</taxon>
        <taxon>Arachnida</taxon>
        <taxon>Acari</taxon>
        <taxon>Parasitiformes</taxon>
        <taxon>Ixodida</taxon>
        <taxon>Ixodoidea</taxon>
        <taxon>Ixodidae</taxon>
        <taxon>Amblyomminae</taxon>
        <taxon>Amblyomma</taxon>
    </lineage>
</organism>
<evidence type="ECO:0000256" key="4">
    <source>
        <dbReference type="ARBA" id="ARBA00022771"/>
    </source>
</evidence>
<feature type="domain" description="C2H2-type" evidence="11">
    <location>
        <begin position="49"/>
        <end position="76"/>
    </location>
</feature>
<evidence type="ECO:0000256" key="6">
    <source>
        <dbReference type="ARBA" id="ARBA00023015"/>
    </source>
</evidence>
<dbReference type="InterPro" id="IPR050527">
    <property type="entry name" value="Snail/Krueppel_Znf"/>
</dbReference>
<dbReference type="InterPro" id="IPR036236">
    <property type="entry name" value="Znf_C2H2_sf"/>
</dbReference>
<keyword evidence="3" id="KW-0677">Repeat</keyword>
<dbReference type="PANTHER" id="PTHR24388">
    <property type="entry name" value="ZINC FINGER PROTEIN"/>
    <property type="match status" value="1"/>
</dbReference>
<evidence type="ECO:0000256" key="10">
    <source>
        <dbReference type="PROSITE-ProRule" id="PRU00042"/>
    </source>
</evidence>
<dbReference type="PANTHER" id="PTHR24388:SF53">
    <property type="entry name" value="CHORION TRANSCRIPTION FACTOR CF2-RELATED"/>
    <property type="match status" value="1"/>
</dbReference>
<evidence type="ECO:0000256" key="5">
    <source>
        <dbReference type="ARBA" id="ARBA00022833"/>
    </source>
</evidence>
<dbReference type="Pfam" id="PF00096">
    <property type="entry name" value="zf-C2H2"/>
    <property type="match status" value="1"/>
</dbReference>
<comment type="similarity">
    <text evidence="1">Belongs to the krueppel C2H2-type zinc-finger protein family.</text>
</comment>
<name>A0AAQ4E7Z8_AMBAM</name>
<protein>
    <recommendedName>
        <fullName evidence="11">C2H2-type domain-containing protein</fullName>
    </recommendedName>
</protein>
<dbReference type="PROSITE" id="PS00028">
    <property type="entry name" value="ZINC_FINGER_C2H2_1"/>
    <property type="match status" value="1"/>
</dbReference>
<dbReference type="EMBL" id="JARKHS020020565">
    <property type="protein sequence ID" value="KAK8770790.1"/>
    <property type="molecule type" value="Genomic_DNA"/>
</dbReference>
<reference evidence="12 13" key="1">
    <citation type="journal article" date="2023" name="Arcadia Sci">
        <title>De novo assembly of a long-read Amblyomma americanum tick genome.</title>
        <authorList>
            <person name="Chou S."/>
            <person name="Poskanzer K.E."/>
            <person name="Rollins M."/>
            <person name="Thuy-Boun P.S."/>
        </authorList>
    </citation>
    <scope>NUCLEOTIDE SEQUENCE [LARGE SCALE GENOMIC DNA]</scope>
    <source>
        <strain evidence="12">F_SG_1</strain>
        <tissue evidence="12">Salivary glands</tissue>
    </source>
</reference>
<evidence type="ECO:0000256" key="2">
    <source>
        <dbReference type="ARBA" id="ARBA00022723"/>
    </source>
</evidence>
<dbReference type="Gene3D" id="3.30.160.60">
    <property type="entry name" value="Classic Zinc Finger"/>
    <property type="match status" value="2"/>
</dbReference>
<keyword evidence="5" id="KW-0862">Zinc</keyword>
<evidence type="ECO:0000313" key="13">
    <source>
        <dbReference type="Proteomes" id="UP001321473"/>
    </source>
</evidence>
<keyword evidence="4 10" id="KW-0863">Zinc-finger</keyword>
<keyword evidence="13" id="KW-1185">Reference proteome</keyword>
<sequence>MNPRSSSPMRGRQYRSFLASEKCGDLVTKQYNIEMHTRPKHWHSTEGIHHCTHCTYMSTRKVDIIRHERAHVGRRESVCHLCQKRFSQPDNLKIHMMIHSGDKPYECGQCGKRFR</sequence>
<evidence type="ECO:0000256" key="9">
    <source>
        <dbReference type="ARBA" id="ARBA00037948"/>
    </source>
</evidence>
<feature type="domain" description="C2H2-type" evidence="11">
    <location>
        <begin position="77"/>
        <end position="104"/>
    </location>
</feature>
<keyword evidence="8" id="KW-0539">Nucleus</keyword>
<dbReference type="SUPFAM" id="SSF57667">
    <property type="entry name" value="beta-beta-alpha zinc fingers"/>
    <property type="match status" value="1"/>
</dbReference>
<comment type="similarity">
    <text evidence="9">Belongs to the snail C2H2-type zinc-finger protein family.</text>
</comment>
<evidence type="ECO:0000256" key="8">
    <source>
        <dbReference type="ARBA" id="ARBA00023242"/>
    </source>
</evidence>
<dbReference type="InterPro" id="IPR013087">
    <property type="entry name" value="Znf_C2H2_type"/>
</dbReference>
<keyword evidence="6" id="KW-0805">Transcription regulation</keyword>
<evidence type="ECO:0000313" key="12">
    <source>
        <dbReference type="EMBL" id="KAK8770790.1"/>
    </source>
</evidence>
<keyword evidence="2" id="KW-0479">Metal-binding</keyword>
<dbReference type="SMART" id="SM00355">
    <property type="entry name" value="ZnF_C2H2"/>
    <property type="match status" value="2"/>
</dbReference>
<dbReference type="PROSITE" id="PS50157">
    <property type="entry name" value="ZINC_FINGER_C2H2_2"/>
    <property type="match status" value="2"/>
</dbReference>
<evidence type="ECO:0000256" key="7">
    <source>
        <dbReference type="ARBA" id="ARBA00023163"/>
    </source>
</evidence>
<dbReference type="GO" id="GO:0000981">
    <property type="term" value="F:DNA-binding transcription factor activity, RNA polymerase II-specific"/>
    <property type="evidence" value="ECO:0007669"/>
    <property type="project" value="TreeGrafter"/>
</dbReference>
<dbReference type="AlphaFoldDB" id="A0AAQ4E7Z8"/>
<accession>A0AAQ4E7Z8</accession>
<proteinExistence type="inferred from homology"/>
<dbReference type="GO" id="GO:0000978">
    <property type="term" value="F:RNA polymerase II cis-regulatory region sequence-specific DNA binding"/>
    <property type="evidence" value="ECO:0007669"/>
    <property type="project" value="TreeGrafter"/>
</dbReference>
<dbReference type="Proteomes" id="UP001321473">
    <property type="component" value="Unassembled WGS sequence"/>
</dbReference>
<gene>
    <name evidence="12" type="ORF">V5799_012744</name>
</gene>
<evidence type="ECO:0000256" key="3">
    <source>
        <dbReference type="ARBA" id="ARBA00022737"/>
    </source>
</evidence>
<comment type="caution">
    <text evidence="12">The sequence shown here is derived from an EMBL/GenBank/DDBJ whole genome shotgun (WGS) entry which is preliminary data.</text>
</comment>